<proteinExistence type="predicted"/>
<evidence type="ECO:0000313" key="4">
    <source>
        <dbReference type="Proteomes" id="UP000297609"/>
    </source>
</evidence>
<dbReference type="OrthoDB" id="9790723at2"/>
<feature type="domain" description="Inositolphosphotransferase Aur1/Ipt1" evidence="2">
    <location>
        <begin position="60"/>
        <end position="191"/>
    </location>
</feature>
<feature type="transmembrane region" description="Helical" evidence="1">
    <location>
        <begin position="154"/>
        <end position="173"/>
    </location>
</feature>
<keyword evidence="1" id="KW-0812">Transmembrane</keyword>
<protein>
    <recommendedName>
        <fullName evidence="2">Inositolphosphotransferase Aur1/Ipt1 domain-containing protein</fullName>
    </recommendedName>
</protein>
<dbReference type="InterPro" id="IPR026841">
    <property type="entry name" value="Aur1/Ipt1"/>
</dbReference>
<dbReference type="AlphaFoldDB" id="A0A4R9JRG3"/>
<dbReference type="RefSeq" id="WP_135618284.1">
    <property type="nucleotide sequence ID" value="NZ_RQGG01000013.1"/>
</dbReference>
<dbReference type="SUPFAM" id="SSF48317">
    <property type="entry name" value="Acid phosphatase/Vanadium-dependent haloperoxidase"/>
    <property type="match status" value="1"/>
</dbReference>
<feature type="transmembrane region" description="Helical" evidence="1">
    <location>
        <begin position="82"/>
        <end position="101"/>
    </location>
</feature>
<feature type="transmembrane region" description="Helical" evidence="1">
    <location>
        <begin position="132"/>
        <end position="149"/>
    </location>
</feature>
<accession>A0A4R9JRG3</accession>
<name>A0A4R9JRG3_9LEPT</name>
<evidence type="ECO:0000259" key="2">
    <source>
        <dbReference type="Pfam" id="PF14378"/>
    </source>
</evidence>
<evidence type="ECO:0000256" key="1">
    <source>
        <dbReference type="SAM" id="Phobius"/>
    </source>
</evidence>
<dbReference type="InterPro" id="IPR036938">
    <property type="entry name" value="PAP2/HPO_sf"/>
</dbReference>
<gene>
    <name evidence="3" type="ORF">EHQ59_05665</name>
</gene>
<organism evidence="3 4">
    <name type="scientific">Leptospira kemamanensis</name>
    <dbReference type="NCBI Taxonomy" id="2484942"/>
    <lineage>
        <taxon>Bacteria</taxon>
        <taxon>Pseudomonadati</taxon>
        <taxon>Spirochaetota</taxon>
        <taxon>Spirochaetia</taxon>
        <taxon>Leptospirales</taxon>
        <taxon>Leptospiraceae</taxon>
        <taxon>Leptospira</taxon>
    </lineage>
</organism>
<comment type="caution">
    <text evidence="3">The sequence shown here is derived from an EMBL/GenBank/DDBJ whole genome shotgun (WGS) entry which is preliminary data.</text>
</comment>
<dbReference type="GO" id="GO:0016020">
    <property type="term" value="C:membrane"/>
    <property type="evidence" value="ECO:0007669"/>
    <property type="project" value="UniProtKB-SubCell"/>
</dbReference>
<evidence type="ECO:0000313" key="3">
    <source>
        <dbReference type="EMBL" id="TGL55094.1"/>
    </source>
</evidence>
<keyword evidence="4" id="KW-1185">Reference proteome</keyword>
<dbReference type="Pfam" id="PF14378">
    <property type="entry name" value="PAP2_3"/>
    <property type="match status" value="1"/>
</dbReference>
<feature type="transmembrane region" description="Helical" evidence="1">
    <location>
        <begin position="54"/>
        <end position="75"/>
    </location>
</feature>
<sequence length="212" mass="25717">MKKPNQNQIISYSIHFVWLSLLFVFLYGSTNYLASLEEHHLELYLEIEKEIPFYPTWILIYFSINGMFLLPLFYLNKKKYRFLSFCFAWITILASLCFYFFPMRLGYPKQEIISSVPFLYEVLYSLEYPHNLFPSLHVAYSFLILRIVLPKTNFIETWIFLIWFFLLLGSVLFTHQHHLIDILGGLCLTEMVLKLTMYGKRKRWWLFRRNRT</sequence>
<keyword evidence="1" id="KW-1133">Transmembrane helix</keyword>
<feature type="transmembrane region" description="Helical" evidence="1">
    <location>
        <begin position="12"/>
        <end position="34"/>
    </location>
</feature>
<feature type="transmembrane region" description="Helical" evidence="1">
    <location>
        <begin position="179"/>
        <end position="199"/>
    </location>
</feature>
<keyword evidence="1" id="KW-0472">Membrane</keyword>
<dbReference type="EMBL" id="RQGG01000013">
    <property type="protein sequence ID" value="TGL55094.1"/>
    <property type="molecule type" value="Genomic_DNA"/>
</dbReference>
<dbReference type="Proteomes" id="UP000297609">
    <property type="component" value="Unassembled WGS sequence"/>
</dbReference>
<reference evidence="3" key="1">
    <citation type="journal article" date="2019" name="PLoS Negl. Trop. Dis.">
        <title>Revisiting the worldwide diversity of Leptospira species in the environment.</title>
        <authorList>
            <person name="Vincent A.T."/>
            <person name="Schiettekatte O."/>
            <person name="Bourhy P."/>
            <person name="Veyrier F.J."/>
            <person name="Picardeau M."/>
        </authorList>
    </citation>
    <scope>NUCLEOTIDE SEQUENCE [LARGE SCALE GENOMIC DNA]</scope>
    <source>
        <strain evidence="3">201702454</strain>
    </source>
</reference>